<dbReference type="Gene3D" id="3.40.50.2000">
    <property type="entry name" value="Glycogen Phosphorylase B"/>
    <property type="match status" value="2"/>
</dbReference>
<dbReference type="RefSeq" id="WP_011185491.1">
    <property type="nucleotide sequence ID" value="NZ_LNZG01000003.1"/>
</dbReference>
<reference evidence="5 6" key="1">
    <citation type="submission" date="2015-11" db="EMBL/GenBank/DDBJ databases">
        <authorList>
            <person name="Zhang Y."/>
            <person name="Guo Z."/>
        </authorList>
    </citation>
    <scope>NUCLEOTIDE SEQUENCE [LARGE SCALE GENOMIC DNA]</scope>
    <source>
        <strain evidence="6">gdw1</strain>
    </source>
</reference>
<organism evidence="5 6">
    <name type="scientific">Leifsonia xyli subsp. xyli</name>
    <dbReference type="NCBI Taxonomy" id="59736"/>
    <lineage>
        <taxon>Bacteria</taxon>
        <taxon>Bacillati</taxon>
        <taxon>Actinomycetota</taxon>
        <taxon>Actinomycetes</taxon>
        <taxon>Micrococcales</taxon>
        <taxon>Microbacteriaceae</taxon>
        <taxon>Leifsonia</taxon>
    </lineage>
</organism>
<evidence type="ECO:0000256" key="1">
    <source>
        <dbReference type="ARBA" id="ARBA00021292"/>
    </source>
</evidence>
<proteinExistence type="predicted"/>
<protein>
    <recommendedName>
        <fullName evidence="1">D-inositol 3-phosphate glycosyltransferase</fullName>
    </recommendedName>
</protein>
<dbReference type="AlphaFoldDB" id="A0A1E2SMG1"/>
<dbReference type="OMA" id="ERHIYAT"/>
<evidence type="ECO:0000313" key="5">
    <source>
        <dbReference type="EMBL" id="ODA91035.1"/>
    </source>
</evidence>
<dbReference type="PANTHER" id="PTHR45947">
    <property type="entry name" value="SULFOQUINOVOSYL TRANSFERASE SQD2"/>
    <property type="match status" value="1"/>
</dbReference>
<name>A0A1E2SMG1_LEIXY</name>
<dbReference type="Pfam" id="PF13692">
    <property type="entry name" value="Glyco_trans_1_4"/>
    <property type="match status" value="1"/>
</dbReference>
<dbReference type="OrthoDB" id="9815351at2"/>
<feature type="domain" description="Glycosyltransferase subfamily 4-like N-terminal" evidence="4">
    <location>
        <begin position="25"/>
        <end position="182"/>
    </location>
</feature>
<evidence type="ECO:0000256" key="2">
    <source>
        <dbReference type="ARBA" id="ARBA00022676"/>
    </source>
</evidence>
<dbReference type="Pfam" id="PF13579">
    <property type="entry name" value="Glyco_trans_4_4"/>
    <property type="match status" value="1"/>
</dbReference>
<keyword evidence="2" id="KW-0328">Glycosyltransferase</keyword>
<dbReference type="Proteomes" id="UP000094426">
    <property type="component" value="Unassembled WGS sequence"/>
</dbReference>
<dbReference type="InterPro" id="IPR028098">
    <property type="entry name" value="Glyco_trans_4-like_N"/>
</dbReference>
<sequence length="393" mass="42927">MRILFVHEVNYLDKVIYEMHEFPELLALRGHDVSFFHYPEAPATPSRSLRTTRRRIPGRAYPEAEIELITPPTFGGRPVERYAAPLLNLPGLRREITTGRYDIVVLYAVPTTGWQAVSIAKRAGVPVVFRALDVSHQIRTSPVSPLIRWAERHIYATADLISANNPAMAEYCVDLAGRTGPVSVDLPPVDLSHFADAKPGVRETLGLDADDKVIVYMGSFFGFSDLDIVLEKAAVHLRENPGLKLLYIGGGELDGELRRRTVELGLQSQVIFTGVIPYAELPGYLAAGDVAINPFRPQLLTDVALPHKVLQYMAAGVPAVSTSLRGLRGVVGDAAGVTWAEGPADVVERAISVAALPAEERAAIGARQREFVMTAFSKESAAIGFERTLESVR</sequence>
<dbReference type="PANTHER" id="PTHR45947:SF3">
    <property type="entry name" value="SULFOQUINOVOSYL TRANSFERASE SQD2"/>
    <property type="match status" value="1"/>
</dbReference>
<accession>A0A1E2SMG1</accession>
<comment type="caution">
    <text evidence="5">The sequence shown here is derived from an EMBL/GenBank/DDBJ whole genome shotgun (WGS) entry which is preliminary data.</text>
</comment>
<dbReference type="EMBL" id="LNZG01000003">
    <property type="protein sequence ID" value="ODA91035.1"/>
    <property type="molecule type" value="Genomic_DNA"/>
</dbReference>
<dbReference type="SUPFAM" id="SSF53756">
    <property type="entry name" value="UDP-Glycosyltransferase/glycogen phosphorylase"/>
    <property type="match status" value="1"/>
</dbReference>
<dbReference type="GO" id="GO:1901137">
    <property type="term" value="P:carbohydrate derivative biosynthetic process"/>
    <property type="evidence" value="ECO:0007669"/>
    <property type="project" value="UniProtKB-ARBA"/>
</dbReference>
<dbReference type="InterPro" id="IPR050194">
    <property type="entry name" value="Glycosyltransferase_grp1"/>
</dbReference>
<dbReference type="GO" id="GO:0016757">
    <property type="term" value="F:glycosyltransferase activity"/>
    <property type="evidence" value="ECO:0007669"/>
    <property type="project" value="UniProtKB-KW"/>
</dbReference>
<gene>
    <name evidence="5" type="ORF">ATY41_07370</name>
</gene>
<evidence type="ECO:0000256" key="3">
    <source>
        <dbReference type="ARBA" id="ARBA00022679"/>
    </source>
</evidence>
<keyword evidence="3 5" id="KW-0808">Transferase</keyword>
<evidence type="ECO:0000259" key="4">
    <source>
        <dbReference type="Pfam" id="PF13579"/>
    </source>
</evidence>
<evidence type="ECO:0000313" key="6">
    <source>
        <dbReference type="Proteomes" id="UP000094426"/>
    </source>
</evidence>